<sequence>MGTKKDALLESARVQLQRSVERLQTLKVRPENEQIQKQAIEHELLAALSVVKQLLPPELQAQVQQLLTLHTELSSPYIGRATSMTQLHQRNVERSDLPGWAQPE</sequence>
<evidence type="ECO:0000313" key="1">
    <source>
        <dbReference type="EMBL" id="GHO89325.1"/>
    </source>
</evidence>
<comment type="caution">
    <text evidence="1">The sequence shown here is derived from an EMBL/GenBank/DDBJ whole genome shotgun (WGS) entry which is preliminary data.</text>
</comment>
<proteinExistence type="predicted"/>
<protein>
    <submittedName>
        <fullName evidence="1">Uncharacterized protein</fullName>
    </submittedName>
</protein>
<dbReference type="Proteomes" id="UP000635565">
    <property type="component" value="Unassembled WGS sequence"/>
</dbReference>
<reference evidence="1 2" key="1">
    <citation type="journal article" date="2021" name="Int. J. Syst. Evol. Microbiol.">
        <title>Reticulibacter mediterranei gen. nov., sp. nov., within the new family Reticulibacteraceae fam. nov., and Ktedonospora formicarum gen. nov., sp. nov., Ktedonobacter robiniae sp. nov., Dictyobacter formicarum sp. nov. and Dictyobacter arantiisoli sp. nov., belonging to the class Ktedonobacteria.</title>
        <authorList>
            <person name="Yabe S."/>
            <person name="Zheng Y."/>
            <person name="Wang C.M."/>
            <person name="Sakai Y."/>
            <person name="Abe K."/>
            <person name="Yokota A."/>
            <person name="Donadio S."/>
            <person name="Cavaletti L."/>
            <person name="Monciardini P."/>
        </authorList>
    </citation>
    <scope>NUCLEOTIDE SEQUENCE [LARGE SCALE GENOMIC DNA]</scope>
    <source>
        <strain evidence="1 2">SOSP1-9</strain>
    </source>
</reference>
<accession>A0ABQ3VU47</accession>
<keyword evidence="2" id="KW-1185">Reference proteome</keyword>
<name>A0ABQ3VU47_9CHLR</name>
<dbReference type="EMBL" id="BNJJ01000034">
    <property type="protein sequence ID" value="GHO89325.1"/>
    <property type="molecule type" value="Genomic_DNA"/>
</dbReference>
<organism evidence="1 2">
    <name type="scientific">Dictyobacter formicarum</name>
    <dbReference type="NCBI Taxonomy" id="2778368"/>
    <lineage>
        <taxon>Bacteria</taxon>
        <taxon>Bacillati</taxon>
        <taxon>Chloroflexota</taxon>
        <taxon>Ktedonobacteria</taxon>
        <taxon>Ktedonobacterales</taxon>
        <taxon>Dictyobacteraceae</taxon>
        <taxon>Dictyobacter</taxon>
    </lineage>
</organism>
<gene>
    <name evidence="1" type="ORF">KSZ_73310</name>
</gene>
<dbReference type="RefSeq" id="WP_201366850.1">
    <property type="nucleotide sequence ID" value="NZ_BNJJ01000034.1"/>
</dbReference>
<evidence type="ECO:0000313" key="2">
    <source>
        <dbReference type="Proteomes" id="UP000635565"/>
    </source>
</evidence>